<dbReference type="InterPro" id="IPR006199">
    <property type="entry name" value="LexA_DNA-bd_dom"/>
</dbReference>
<sequence>MMGLTQRQAECLAYIRSRLEESEVAPSLDEIAAHLGCVKSSVHRMVEALVERGHLVRLANRPRGLALAPDAISSQQEAGLAFLVQVTGKSRDQLVAQAIEEFLTRQVRS</sequence>
<comment type="caution">
    <text evidence="2">The sequence shown here is derived from an EMBL/GenBank/DDBJ whole genome shotgun (WGS) entry which is preliminary data.</text>
</comment>
<dbReference type="Pfam" id="PF01726">
    <property type="entry name" value="LexA_DNA_bind"/>
    <property type="match status" value="1"/>
</dbReference>
<reference evidence="3" key="1">
    <citation type="journal article" date="2019" name="Int. J. Syst. Evol. Microbiol.">
        <title>The Global Catalogue of Microorganisms (GCM) 10K type strain sequencing project: providing services to taxonomists for standard genome sequencing and annotation.</title>
        <authorList>
            <consortium name="The Broad Institute Genomics Platform"/>
            <consortium name="The Broad Institute Genome Sequencing Center for Infectious Disease"/>
            <person name="Wu L."/>
            <person name="Ma J."/>
        </authorList>
    </citation>
    <scope>NUCLEOTIDE SEQUENCE [LARGE SCALE GENOMIC DNA]</scope>
    <source>
        <strain evidence="3">CGMCC 1.16326</strain>
    </source>
</reference>
<evidence type="ECO:0000313" key="2">
    <source>
        <dbReference type="EMBL" id="MFC5393042.1"/>
    </source>
</evidence>
<dbReference type="InterPro" id="IPR036390">
    <property type="entry name" value="WH_DNA-bd_sf"/>
</dbReference>
<dbReference type="InterPro" id="IPR036388">
    <property type="entry name" value="WH-like_DNA-bd_sf"/>
</dbReference>
<accession>A0ABW0H8U3</accession>
<dbReference type="Gene3D" id="1.10.10.10">
    <property type="entry name" value="Winged helix-like DNA-binding domain superfamily/Winged helix DNA-binding domain"/>
    <property type="match status" value="1"/>
</dbReference>
<evidence type="ECO:0000313" key="3">
    <source>
        <dbReference type="Proteomes" id="UP001596104"/>
    </source>
</evidence>
<protein>
    <submittedName>
        <fullName evidence="2">LexA family protein</fullName>
    </submittedName>
</protein>
<evidence type="ECO:0000259" key="1">
    <source>
        <dbReference type="Pfam" id="PF01726"/>
    </source>
</evidence>
<dbReference type="EMBL" id="JBHSLV010000019">
    <property type="protein sequence ID" value="MFC5393042.1"/>
    <property type="molecule type" value="Genomic_DNA"/>
</dbReference>
<dbReference type="RefSeq" id="WP_377007953.1">
    <property type="nucleotide sequence ID" value="NZ_JBHSLV010000019.1"/>
</dbReference>
<name>A0ABW0H8U3_9HYPH</name>
<keyword evidence="3" id="KW-1185">Reference proteome</keyword>
<proteinExistence type="predicted"/>
<feature type="domain" description="LexA repressor DNA-binding" evidence="1">
    <location>
        <begin position="1"/>
        <end position="64"/>
    </location>
</feature>
<organism evidence="2 3">
    <name type="scientific">Bosea vestrisii</name>
    <dbReference type="NCBI Taxonomy" id="151416"/>
    <lineage>
        <taxon>Bacteria</taxon>
        <taxon>Pseudomonadati</taxon>
        <taxon>Pseudomonadota</taxon>
        <taxon>Alphaproteobacteria</taxon>
        <taxon>Hyphomicrobiales</taxon>
        <taxon>Boseaceae</taxon>
        <taxon>Bosea</taxon>
    </lineage>
</organism>
<dbReference type="SUPFAM" id="SSF46785">
    <property type="entry name" value="Winged helix' DNA-binding domain"/>
    <property type="match status" value="1"/>
</dbReference>
<gene>
    <name evidence="2" type="ORF">ACFPPC_10400</name>
</gene>
<dbReference type="Proteomes" id="UP001596104">
    <property type="component" value="Unassembled WGS sequence"/>
</dbReference>